<dbReference type="PANTHER" id="PTHR37310">
    <property type="entry name" value="CYTOPLASMIC PROTEIN-RELATED"/>
    <property type="match status" value="1"/>
</dbReference>
<sequence length="152" mass="16568">MHRLSGAGCETALPIADGQPSHASYSLVGEQAVADTAMSQPLTDASHLSERERECLELCRRAVEVCEWCADECAGLDGMTECVRHCRDVTDIASLHCKLLARGSEHREAMAGLCATVCRECAEECRQHDHDHCRTCAEVLSECAEACESMVK</sequence>
<comment type="caution">
    <text evidence="1">The sequence shown here is derived from an EMBL/GenBank/DDBJ whole genome shotgun (WGS) entry which is preliminary data.</text>
</comment>
<dbReference type="Proteomes" id="UP000304382">
    <property type="component" value="Unassembled WGS sequence"/>
</dbReference>
<dbReference type="CDD" id="cd08026">
    <property type="entry name" value="DUF326"/>
    <property type="match status" value="1"/>
</dbReference>
<dbReference type="InterPro" id="IPR005560">
    <property type="entry name" value="Csp_YhjQ"/>
</dbReference>
<dbReference type="Pfam" id="PF03860">
    <property type="entry name" value="Csp"/>
    <property type="match status" value="1"/>
</dbReference>
<evidence type="ECO:0000313" key="1">
    <source>
        <dbReference type="EMBL" id="GCF14309.1"/>
    </source>
</evidence>
<reference evidence="1 2" key="1">
    <citation type="submission" date="2019-02" db="EMBL/GenBank/DDBJ databases">
        <title>Haloarcula mannanilyticum sp. nov., a mannan degrading haloarchaeon isolated from commercial salt.</title>
        <authorList>
            <person name="Enomoto S."/>
            <person name="Shimane Y."/>
            <person name="Kamekura M."/>
            <person name="Ito T."/>
            <person name="Moriya O."/>
            <person name="Ihara K."/>
            <person name="Takahashi-Ando N."/>
            <person name="Fukushima Y."/>
            <person name="Yoshida Y."/>
            <person name="Usama R."/>
            <person name="Takai K."/>
            <person name="Minegishi H."/>
        </authorList>
    </citation>
    <scope>NUCLEOTIDE SEQUENCE [LARGE SCALE GENOMIC DNA]</scope>
    <source>
        <strain evidence="1 2">MD130-1</strain>
    </source>
</reference>
<evidence type="ECO:0008006" key="3">
    <source>
        <dbReference type="Google" id="ProtNLM"/>
    </source>
</evidence>
<protein>
    <recommendedName>
        <fullName evidence="3">Four-helix bundle copper-binding protein</fullName>
    </recommendedName>
</protein>
<organism evidence="1 2">
    <name type="scientific">Haloarcula mannanilytica</name>
    <dbReference type="NCBI Taxonomy" id="2509225"/>
    <lineage>
        <taxon>Archaea</taxon>
        <taxon>Methanobacteriati</taxon>
        <taxon>Methanobacteriota</taxon>
        <taxon>Stenosarchaea group</taxon>
        <taxon>Halobacteria</taxon>
        <taxon>Halobacteriales</taxon>
        <taxon>Haloarculaceae</taxon>
        <taxon>Haloarcula</taxon>
    </lineage>
</organism>
<dbReference type="InterPro" id="IPR044543">
    <property type="entry name" value="YHJQ-like"/>
</dbReference>
<accession>A0A4C2EQ61</accession>
<dbReference type="PANTHER" id="PTHR37310:SF1">
    <property type="entry name" value="CYTOPLASMIC PROTEIN"/>
    <property type="match status" value="1"/>
</dbReference>
<dbReference type="Gene3D" id="1.20.1270.360">
    <property type="match status" value="1"/>
</dbReference>
<keyword evidence="2" id="KW-1185">Reference proteome</keyword>
<evidence type="ECO:0000313" key="2">
    <source>
        <dbReference type="Proteomes" id="UP000304382"/>
    </source>
</evidence>
<gene>
    <name evidence="1" type="ORF">Harman_22440</name>
</gene>
<dbReference type="AlphaFoldDB" id="A0A4C2EQ61"/>
<dbReference type="EMBL" id="BIXZ01000003">
    <property type="protein sequence ID" value="GCF14309.1"/>
    <property type="molecule type" value="Genomic_DNA"/>
</dbReference>
<proteinExistence type="predicted"/>
<name>A0A4C2EQ61_9EURY</name>